<evidence type="ECO:0000256" key="6">
    <source>
        <dbReference type="ARBA" id="ARBA00023239"/>
    </source>
</evidence>
<feature type="region of interest" description="Disordered" evidence="15">
    <location>
        <begin position="1"/>
        <end position="24"/>
    </location>
</feature>
<dbReference type="Proteomes" id="UP000001916">
    <property type="component" value="Chromosome"/>
</dbReference>
<dbReference type="PANTHER" id="PTHR11458">
    <property type="entry name" value="DELTA-AMINOLEVULINIC ACID DEHYDRATASE"/>
    <property type="match status" value="1"/>
</dbReference>
<dbReference type="STRING" id="526227.Mesil_2986"/>
<evidence type="ECO:0000256" key="13">
    <source>
        <dbReference type="RuleBase" id="RU000515"/>
    </source>
</evidence>
<feature type="binding site" evidence="10">
    <location>
        <position position="337"/>
    </location>
    <ligand>
        <name>5-aminolevulinate</name>
        <dbReference type="ChEBI" id="CHEBI:356416"/>
        <label>2</label>
    </ligand>
</feature>
<dbReference type="CDD" id="cd00384">
    <property type="entry name" value="ALAD_PBGS"/>
    <property type="match status" value="1"/>
</dbReference>
<sequence length="348" mass="37501">MKTHSKEPPIASTPGPALPPLPYRPRRLRQSAALRDSVAETRLHPEDLIAPFFVIPGQGREEPVHALPGIARYSVDLLLPQLERSLKLGVRSVMLFGVLPPSEKDPLAQSAADPGGPVPTALRAARKAFGNDLVLYADVCLCTHTDHGHCGLLKETPRGVVIDNDASLVQLARMALTQAEAGVDCVAPSDMMDGRVGYLRRALDEAGHTGVGILSYAVKYASAFYGPFREAAGSAPSFGDRSTYQMDPRNAREALREARLDEEEGADLLMVKPALAYLDILARLRPTTQLPLVAYNVSGEYAMLKAAAAAGVLEEGRAVRETLTAIKRAGADLIITYHALEALERGWL</sequence>
<feature type="binding site" evidence="11">
    <location>
        <position position="142"/>
    </location>
    <ligand>
        <name>Zn(2+)</name>
        <dbReference type="ChEBI" id="CHEBI:29105"/>
        <note>catalytic</note>
    </ligand>
</feature>
<evidence type="ECO:0000256" key="4">
    <source>
        <dbReference type="ARBA" id="ARBA00020771"/>
    </source>
</evidence>
<feature type="binding site" evidence="11">
    <location>
        <position position="150"/>
    </location>
    <ligand>
        <name>Zn(2+)</name>
        <dbReference type="ChEBI" id="CHEBI:29105"/>
        <note>catalytic</note>
    </ligand>
</feature>
<evidence type="ECO:0000256" key="14">
    <source>
        <dbReference type="RuleBase" id="RU004161"/>
    </source>
</evidence>
<dbReference type="PRINTS" id="PR00144">
    <property type="entry name" value="DALDHYDRTASE"/>
</dbReference>
<evidence type="ECO:0000256" key="15">
    <source>
        <dbReference type="SAM" id="MobiDB-lite"/>
    </source>
</evidence>
<feature type="binding site" evidence="12">
    <location>
        <position position="257"/>
    </location>
    <ligand>
        <name>Mg(2+)</name>
        <dbReference type="ChEBI" id="CHEBI:18420"/>
    </ligand>
</feature>
<keyword evidence="5" id="KW-0350">Heme biosynthesis</keyword>
<feature type="binding site" evidence="10">
    <location>
        <position position="298"/>
    </location>
    <ligand>
        <name>5-aminolevulinate</name>
        <dbReference type="ChEBI" id="CHEBI:356416"/>
        <label>2</label>
    </ligand>
</feature>
<dbReference type="eggNOG" id="COG0113">
    <property type="taxonomic scope" value="Bacteria"/>
</dbReference>
<comment type="catalytic activity">
    <reaction evidence="8 13">
        <text>2 5-aminolevulinate = porphobilinogen + 2 H2O + H(+)</text>
        <dbReference type="Rhea" id="RHEA:24064"/>
        <dbReference type="ChEBI" id="CHEBI:15377"/>
        <dbReference type="ChEBI" id="CHEBI:15378"/>
        <dbReference type="ChEBI" id="CHEBI:58126"/>
        <dbReference type="ChEBI" id="CHEBI:356416"/>
        <dbReference type="EC" id="4.2.1.24"/>
    </reaction>
</comment>
<keyword evidence="11" id="KW-0479">Metal-binding</keyword>
<dbReference type="GO" id="GO:0008270">
    <property type="term" value="F:zinc ion binding"/>
    <property type="evidence" value="ECO:0007669"/>
    <property type="project" value="TreeGrafter"/>
</dbReference>
<proteinExistence type="inferred from homology"/>
<comment type="similarity">
    <text evidence="2 14">Belongs to the ALAD family.</text>
</comment>
<dbReference type="SMART" id="SM01004">
    <property type="entry name" value="ALAD"/>
    <property type="match status" value="1"/>
</dbReference>
<keyword evidence="17" id="KW-1185">Reference proteome</keyword>
<evidence type="ECO:0000256" key="2">
    <source>
        <dbReference type="ARBA" id="ARBA00008055"/>
    </source>
</evidence>
<accession>D7BDK4</accession>
<dbReference type="SUPFAM" id="SSF51569">
    <property type="entry name" value="Aldolase"/>
    <property type="match status" value="1"/>
</dbReference>
<dbReference type="PANTHER" id="PTHR11458:SF0">
    <property type="entry name" value="DELTA-AMINOLEVULINIC ACID DEHYDRATASE"/>
    <property type="match status" value="1"/>
</dbReference>
<evidence type="ECO:0000256" key="7">
    <source>
        <dbReference type="ARBA" id="ARBA00023244"/>
    </source>
</evidence>
<dbReference type="RefSeq" id="WP_013159356.1">
    <property type="nucleotide sequence ID" value="NC_014212.1"/>
</dbReference>
<evidence type="ECO:0000313" key="17">
    <source>
        <dbReference type="Proteomes" id="UP000001916"/>
    </source>
</evidence>
<reference evidence="16 17" key="1">
    <citation type="journal article" date="2010" name="Stand. Genomic Sci.">
        <title>Complete genome sequence of Meiothermus silvanus type strain (VI-R2).</title>
        <authorList>
            <person name="Sikorski J."/>
            <person name="Tindall B.J."/>
            <person name="Lowry S."/>
            <person name="Lucas S."/>
            <person name="Nolan M."/>
            <person name="Copeland A."/>
            <person name="Glavina Del Rio T."/>
            <person name="Tice H."/>
            <person name="Cheng J.F."/>
            <person name="Han C."/>
            <person name="Pitluck S."/>
            <person name="Liolios K."/>
            <person name="Ivanova N."/>
            <person name="Mavromatis K."/>
            <person name="Mikhailova N."/>
            <person name="Pati A."/>
            <person name="Goodwin L."/>
            <person name="Chen A."/>
            <person name="Palaniappan K."/>
            <person name="Land M."/>
            <person name="Hauser L."/>
            <person name="Chang Y.J."/>
            <person name="Jeffries C.D."/>
            <person name="Rohde M."/>
            <person name="Goker M."/>
            <person name="Woyke T."/>
            <person name="Bristow J."/>
            <person name="Eisen J.A."/>
            <person name="Markowitz V."/>
            <person name="Hugenholtz P."/>
            <person name="Kyrpides N.C."/>
            <person name="Klenk H.P."/>
            <person name="Lapidus A."/>
        </authorList>
    </citation>
    <scope>NUCLEOTIDE SEQUENCE [LARGE SCALE GENOMIC DNA]</scope>
    <source>
        <strain evidence="17">ATCC 700542 / DSM 9946 / VI-R2</strain>
    </source>
</reference>
<dbReference type="InterPro" id="IPR001731">
    <property type="entry name" value="ALAD"/>
</dbReference>
<dbReference type="FunFam" id="3.20.20.70:FF:000019">
    <property type="entry name" value="Delta-aminolevulinic acid dehydratase"/>
    <property type="match status" value="1"/>
</dbReference>
<dbReference type="GO" id="GO:0005829">
    <property type="term" value="C:cytosol"/>
    <property type="evidence" value="ECO:0007669"/>
    <property type="project" value="TreeGrafter"/>
</dbReference>
<keyword evidence="7 13" id="KW-0627">Porphyrin biosynthesis</keyword>
<keyword evidence="6 13" id="KW-0456">Lyase</keyword>
<dbReference type="OrthoDB" id="9805001at2"/>
<feature type="binding site" evidence="11">
    <location>
        <position position="140"/>
    </location>
    <ligand>
        <name>Zn(2+)</name>
        <dbReference type="ChEBI" id="CHEBI:29105"/>
        <note>catalytic</note>
    </ligand>
</feature>
<keyword evidence="11" id="KW-0862">Zinc</keyword>
<evidence type="ECO:0000313" key="16">
    <source>
        <dbReference type="EMBL" id="ADH64824.1"/>
    </source>
</evidence>
<feature type="active site" description="Schiff-base intermediate with substrate" evidence="9">
    <location>
        <position position="272"/>
    </location>
</feature>
<organism evidence="16 17">
    <name type="scientific">Allomeiothermus silvanus (strain ATCC 700542 / DSM 9946 / NBRC 106475 / NCIMB 13440 / VI-R2)</name>
    <name type="common">Thermus silvanus</name>
    <dbReference type="NCBI Taxonomy" id="526227"/>
    <lineage>
        <taxon>Bacteria</taxon>
        <taxon>Thermotogati</taxon>
        <taxon>Deinococcota</taxon>
        <taxon>Deinococci</taxon>
        <taxon>Thermales</taxon>
        <taxon>Thermaceae</taxon>
        <taxon>Allomeiothermus</taxon>
    </lineage>
</organism>
<gene>
    <name evidence="16" type="ordered locus">Mesil_2986</name>
</gene>
<feature type="active site" description="Schiff-base intermediate with substrate" evidence="9">
    <location>
        <position position="219"/>
    </location>
</feature>
<dbReference type="HOGENOM" id="CLU_035731_0_0_0"/>
<feature type="binding site" evidence="10">
    <location>
        <position position="241"/>
    </location>
    <ligand>
        <name>5-aminolevulinate</name>
        <dbReference type="ChEBI" id="CHEBI:356416"/>
        <label>1</label>
    </ligand>
</feature>
<evidence type="ECO:0000256" key="1">
    <source>
        <dbReference type="ARBA" id="ARBA00004694"/>
    </source>
</evidence>
<dbReference type="GO" id="GO:0004655">
    <property type="term" value="F:porphobilinogen synthase activity"/>
    <property type="evidence" value="ECO:0007669"/>
    <property type="project" value="UniProtKB-EC"/>
</dbReference>
<dbReference type="NCBIfam" id="NF006762">
    <property type="entry name" value="PRK09283.1"/>
    <property type="match status" value="1"/>
</dbReference>
<evidence type="ECO:0000256" key="11">
    <source>
        <dbReference type="PIRSR" id="PIRSR001415-3"/>
    </source>
</evidence>
<dbReference type="InterPro" id="IPR013785">
    <property type="entry name" value="Aldolase_TIM"/>
</dbReference>
<evidence type="ECO:0000256" key="3">
    <source>
        <dbReference type="ARBA" id="ARBA00012053"/>
    </source>
</evidence>
<dbReference type="EC" id="4.2.1.24" evidence="3 13"/>
<evidence type="ECO:0000256" key="12">
    <source>
        <dbReference type="PIRSR" id="PIRSR001415-5"/>
    </source>
</evidence>
<name>D7BDK4_ALLS1</name>
<evidence type="ECO:0000256" key="8">
    <source>
        <dbReference type="ARBA" id="ARBA00047651"/>
    </source>
</evidence>
<dbReference type="UniPathway" id="UPA00251">
    <property type="reaction ID" value="UER00318"/>
</dbReference>
<dbReference type="PIRSF" id="PIRSF001415">
    <property type="entry name" value="Porphbilin_synth"/>
    <property type="match status" value="1"/>
</dbReference>
<comment type="pathway">
    <text evidence="1">Porphyrin-containing compound metabolism; protoporphyrin-IX biosynthesis; coproporphyrinogen-III from 5-aminolevulinate: step 1/4.</text>
</comment>
<feature type="binding site" evidence="10">
    <location>
        <position position="229"/>
    </location>
    <ligand>
        <name>5-aminolevulinate</name>
        <dbReference type="ChEBI" id="CHEBI:356416"/>
        <label>1</label>
    </ligand>
</feature>
<dbReference type="GO" id="GO:0006782">
    <property type="term" value="P:protoporphyrinogen IX biosynthetic process"/>
    <property type="evidence" value="ECO:0007669"/>
    <property type="project" value="UniProtKB-UniPathway"/>
</dbReference>
<dbReference type="KEGG" id="msv:Mesil_2986"/>
<dbReference type="AlphaFoldDB" id="D7BDK4"/>
<dbReference type="InterPro" id="IPR030656">
    <property type="entry name" value="ALAD_AS"/>
</dbReference>
<dbReference type="EMBL" id="CP002042">
    <property type="protein sequence ID" value="ADH64824.1"/>
    <property type="molecule type" value="Genomic_DNA"/>
</dbReference>
<evidence type="ECO:0000256" key="10">
    <source>
        <dbReference type="PIRSR" id="PIRSR001415-2"/>
    </source>
</evidence>
<dbReference type="Pfam" id="PF00490">
    <property type="entry name" value="ALAD"/>
    <property type="match status" value="1"/>
</dbReference>
<evidence type="ECO:0000256" key="9">
    <source>
        <dbReference type="PIRSR" id="PIRSR001415-1"/>
    </source>
</evidence>
<keyword evidence="12" id="KW-0460">Magnesium</keyword>
<dbReference type="PROSITE" id="PS00169">
    <property type="entry name" value="D_ALA_DEHYDRATASE"/>
    <property type="match status" value="1"/>
</dbReference>
<evidence type="ECO:0000256" key="5">
    <source>
        <dbReference type="ARBA" id="ARBA00023133"/>
    </source>
</evidence>
<dbReference type="Gene3D" id="3.20.20.70">
    <property type="entry name" value="Aldolase class I"/>
    <property type="match status" value="1"/>
</dbReference>
<comment type="subunit">
    <text evidence="13">Homooctamer.</text>
</comment>
<protein>
    <recommendedName>
        <fullName evidence="4 13">Delta-aminolevulinic acid dehydratase</fullName>
        <ecNumber evidence="3 13">4.2.1.24</ecNumber>
    </recommendedName>
</protein>